<feature type="compositionally biased region" description="Polar residues" evidence="1">
    <location>
        <begin position="1"/>
        <end position="25"/>
    </location>
</feature>
<gene>
    <name evidence="3" type="ORF">HannXRQ_Chr07g0200111</name>
    <name evidence="2" type="ORF">HanXRQr2_Chr07g0309511</name>
</gene>
<reference evidence="2" key="3">
    <citation type="submission" date="2020-06" db="EMBL/GenBank/DDBJ databases">
        <title>Helianthus annuus Genome sequencing and assembly Release 2.</title>
        <authorList>
            <person name="Gouzy J."/>
            <person name="Langlade N."/>
            <person name="Munos S."/>
        </authorList>
    </citation>
    <scope>NUCLEOTIDE SEQUENCE</scope>
    <source>
        <tissue evidence="2">Leaves</tissue>
    </source>
</reference>
<dbReference type="PANTHER" id="PTHR34191">
    <property type="entry name" value="LATE EMBRYOGENESIS ABUNDANT PROTEIN (LEA) FAMILY PROTEIN"/>
    <property type="match status" value="1"/>
</dbReference>
<dbReference type="InParanoid" id="A0A251UDB6"/>
<dbReference type="Proteomes" id="UP000215914">
    <property type="component" value="Chromosome 7"/>
</dbReference>
<keyword evidence="4" id="KW-1185">Reference proteome</keyword>
<organism evidence="3 4">
    <name type="scientific">Helianthus annuus</name>
    <name type="common">Common sunflower</name>
    <dbReference type="NCBI Taxonomy" id="4232"/>
    <lineage>
        <taxon>Eukaryota</taxon>
        <taxon>Viridiplantae</taxon>
        <taxon>Streptophyta</taxon>
        <taxon>Embryophyta</taxon>
        <taxon>Tracheophyta</taxon>
        <taxon>Spermatophyta</taxon>
        <taxon>Magnoliopsida</taxon>
        <taxon>eudicotyledons</taxon>
        <taxon>Gunneridae</taxon>
        <taxon>Pentapetalae</taxon>
        <taxon>asterids</taxon>
        <taxon>campanulids</taxon>
        <taxon>Asterales</taxon>
        <taxon>Asteraceae</taxon>
        <taxon>Asteroideae</taxon>
        <taxon>Heliantheae alliance</taxon>
        <taxon>Heliantheae</taxon>
        <taxon>Helianthus</taxon>
    </lineage>
</organism>
<sequence>MNNSQSTEHQAGQAQATVEGKTNQLMEKASNAAHSAHESMQQSEFLSNAGQQMKEKKNELTEEVKRATGY</sequence>
<dbReference type="EMBL" id="CM007896">
    <property type="protein sequence ID" value="OTG21069.1"/>
    <property type="molecule type" value="Genomic_DNA"/>
</dbReference>
<accession>A0A251UDB6</accession>
<feature type="compositionally biased region" description="Basic and acidic residues" evidence="1">
    <location>
        <begin position="53"/>
        <end position="70"/>
    </location>
</feature>
<dbReference type="Gramene" id="mRNA:HanXRQr2_Chr07g0309511">
    <property type="protein sequence ID" value="mRNA:HanXRQr2_Chr07g0309511"/>
    <property type="gene ID" value="HanXRQr2_Chr07g0309511"/>
</dbReference>
<reference evidence="2 4" key="1">
    <citation type="journal article" date="2017" name="Nature">
        <title>The sunflower genome provides insights into oil metabolism, flowering and Asterid evolution.</title>
        <authorList>
            <person name="Badouin H."/>
            <person name="Gouzy J."/>
            <person name="Grassa C.J."/>
            <person name="Murat F."/>
            <person name="Staton S.E."/>
            <person name="Cottret L."/>
            <person name="Lelandais-Briere C."/>
            <person name="Owens G.L."/>
            <person name="Carrere S."/>
            <person name="Mayjonade B."/>
            <person name="Legrand L."/>
            <person name="Gill N."/>
            <person name="Kane N.C."/>
            <person name="Bowers J.E."/>
            <person name="Hubner S."/>
            <person name="Bellec A."/>
            <person name="Berard A."/>
            <person name="Berges H."/>
            <person name="Blanchet N."/>
            <person name="Boniface M.C."/>
            <person name="Brunel D."/>
            <person name="Catrice O."/>
            <person name="Chaidir N."/>
            <person name="Claudel C."/>
            <person name="Donnadieu C."/>
            <person name="Faraut T."/>
            <person name="Fievet G."/>
            <person name="Helmstetter N."/>
            <person name="King M."/>
            <person name="Knapp S.J."/>
            <person name="Lai Z."/>
            <person name="Le Paslier M.C."/>
            <person name="Lippi Y."/>
            <person name="Lorenzon L."/>
            <person name="Mandel J.R."/>
            <person name="Marage G."/>
            <person name="Marchand G."/>
            <person name="Marquand E."/>
            <person name="Bret-Mestries E."/>
            <person name="Morien E."/>
            <person name="Nambeesan S."/>
            <person name="Nguyen T."/>
            <person name="Pegot-Espagnet P."/>
            <person name="Pouilly N."/>
            <person name="Raftis F."/>
            <person name="Sallet E."/>
            <person name="Schiex T."/>
            <person name="Thomas J."/>
            <person name="Vandecasteele C."/>
            <person name="Vares D."/>
            <person name="Vear F."/>
            <person name="Vautrin S."/>
            <person name="Crespi M."/>
            <person name="Mangin B."/>
            <person name="Burke J.M."/>
            <person name="Salse J."/>
            <person name="Munos S."/>
            <person name="Vincourt P."/>
            <person name="Rieseberg L.H."/>
            <person name="Langlade N.B."/>
        </authorList>
    </citation>
    <scope>NUCLEOTIDE SEQUENCE [LARGE SCALE GENOMIC DNA]</scope>
    <source>
        <strain evidence="4">cv. SF193</strain>
        <tissue evidence="2">Leaves</tissue>
    </source>
</reference>
<feature type="compositionally biased region" description="Polar residues" evidence="1">
    <location>
        <begin position="38"/>
        <end position="51"/>
    </location>
</feature>
<evidence type="ECO:0000313" key="4">
    <source>
        <dbReference type="Proteomes" id="UP000215914"/>
    </source>
</evidence>
<evidence type="ECO:0000256" key="1">
    <source>
        <dbReference type="SAM" id="MobiDB-lite"/>
    </source>
</evidence>
<evidence type="ECO:0000313" key="3">
    <source>
        <dbReference type="EMBL" id="OTG21069.1"/>
    </source>
</evidence>
<evidence type="ECO:0000313" key="2">
    <source>
        <dbReference type="EMBL" id="KAF5799875.1"/>
    </source>
</evidence>
<dbReference type="PANTHER" id="PTHR34191:SF23">
    <property type="entry name" value="ABA-INDUCIBLE PROTEIN-LIKE"/>
    <property type="match status" value="1"/>
</dbReference>
<proteinExistence type="predicted"/>
<protein>
    <submittedName>
        <fullName evidence="2">Stress-induced protein KIN1/KIN2</fullName>
    </submittedName>
</protein>
<name>A0A251UDB6_HELAN</name>
<dbReference type="EMBL" id="MNCJ02000322">
    <property type="protein sequence ID" value="KAF5799875.1"/>
    <property type="molecule type" value="Genomic_DNA"/>
</dbReference>
<dbReference type="InterPro" id="IPR039624">
    <property type="entry name" value="LEA1/2/D7/KIN2"/>
</dbReference>
<dbReference type="AlphaFoldDB" id="A0A251UDB6"/>
<feature type="region of interest" description="Disordered" evidence="1">
    <location>
        <begin position="1"/>
        <end position="70"/>
    </location>
</feature>
<reference evidence="3" key="2">
    <citation type="submission" date="2017-02" db="EMBL/GenBank/DDBJ databases">
        <title>Sunflower complete genome.</title>
        <authorList>
            <person name="Langlade N."/>
            <person name="Munos S."/>
        </authorList>
    </citation>
    <scope>NUCLEOTIDE SEQUENCE [LARGE SCALE GENOMIC DNA]</scope>
    <source>
        <tissue evidence="3">Leaves</tissue>
    </source>
</reference>